<evidence type="ECO:0000313" key="20">
    <source>
        <dbReference type="EMBL" id="KAJ4774045.1"/>
    </source>
</evidence>
<dbReference type="Pfam" id="PF06957">
    <property type="entry name" value="COPI_C"/>
    <property type="match status" value="1"/>
</dbReference>
<dbReference type="InterPro" id="IPR006692">
    <property type="entry name" value="Beta-prop_COPA/B_2nd"/>
</dbReference>
<dbReference type="Gene3D" id="1.25.40.470">
    <property type="match status" value="1"/>
</dbReference>
<dbReference type="InterPro" id="IPR036322">
    <property type="entry name" value="WD40_repeat_dom_sf"/>
</dbReference>
<feature type="compositionally biased region" description="Acidic residues" evidence="16">
    <location>
        <begin position="865"/>
        <end position="882"/>
    </location>
</feature>
<dbReference type="GO" id="GO:0030126">
    <property type="term" value="C:COPI vesicle coat"/>
    <property type="evidence" value="ECO:0007669"/>
    <property type="project" value="UniProtKB-UniRule"/>
</dbReference>
<evidence type="ECO:0000256" key="8">
    <source>
        <dbReference type="ARBA" id="ARBA00022892"/>
    </source>
</evidence>
<keyword evidence="6 15" id="KW-0853">WD repeat</keyword>
<dbReference type="PROSITE" id="PS50294">
    <property type="entry name" value="WD_REPEATS_REGION"/>
    <property type="match status" value="5"/>
</dbReference>
<evidence type="ECO:0000256" key="3">
    <source>
        <dbReference type="ARBA" id="ARBA00011775"/>
    </source>
</evidence>
<keyword evidence="7" id="KW-0677">Repeat</keyword>
<evidence type="ECO:0000259" key="19">
    <source>
        <dbReference type="Pfam" id="PF23953"/>
    </source>
</evidence>
<dbReference type="Proteomes" id="UP001140206">
    <property type="component" value="Chromosome 3"/>
</dbReference>
<evidence type="ECO:0000256" key="11">
    <source>
        <dbReference type="ARBA" id="ARBA00023136"/>
    </source>
</evidence>
<keyword evidence="12" id="KW-0968">Cytoplasmic vesicle</keyword>
<dbReference type="SUPFAM" id="SSF50978">
    <property type="entry name" value="WD40 repeat-like"/>
    <property type="match status" value="1"/>
</dbReference>
<evidence type="ECO:0000259" key="17">
    <source>
        <dbReference type="Pfam" id="PF04053"/>
    </source>
</evidence>
<dbReference type="InterPro" id="IPR001680">
    <property type="entry name" value="WD40_rpt"/>
</dbReference>
<evidence type="ECO:0000256" key="1">
    <source>
        <dbReference type="ARBA" id="ARBA00004255"/>
    </source>
</evidence>
<dbReference type="GO" id="GO:0006886">
    <property type="term" value="P:intracellular protein transport"/>
    <property type="evidence" value="ECO:0007669"/>
    <property type="project" value="UniProtKB-UniRule"/>
</dbReference>
<comment type="subcellular location">
    <subcellularLocation>
        <location evidence="14">Cytoplasm</location>
    </subcellularLocation>
    <subcellularLocation>
        <location evidence="1 14">Golgi apparatus membrane</location>
        <topology evidence="1 14">Peripheral membrane protein</topology>
        <orientation evidence="1">Cytoplasmic side</orientation>
    </subcellularLocation>
    <subcellularLocation>
        <location evidence="2">Cytoplasmic vesicle</location>
        <location evidence="2">COPI-coated vesicle membrane</location>
        <topology evidence="2">Peripheral membrane protein</topology>
        <orientation evidence="2">Cytoplasmic side</orientation>
    </subcellularLocation>
</comment>
<dbReference type="PRINTS" id="PR00320">
    <property type="entry name" value="GPROTEINBRPT"/>
</dbReference>
<protein>
    <recommendedName>
        <fullName evidence="14">Coatomer subunit alpha</fullName>
    </recommendedName>
</protein>
<comment type="subunit">
    <text evidence="3 14">Oligomeric complex that consists of at least the alpha, beta, beta', gamma, delta, epsilon and zeta subunits.</text>
</comment>
<evidence type="ECO:0000256" key="14">
    <source>
        <dbReference type="PIRNR" id="PIRNR003354"/>
    </source>
</evidence>
<evidence type="ECO:0000256" key="2">
    <source>
        <dbReference type="ARBA" id="ARBA00004347"/>
    </source>
</evidence>
<dbReference type="AlphaFoldDB" id="A0AAV8E469"/>
<comment type="caution">
    <text evidence="20">The sequence shown here is derived from an EMBL/GenBank/DDBJ whole genome shotgun (WGS) entry which is preliminary data.</text>
</comment>
<feature type="domain" description="Coatomer alpha subunit C-terminal" evidence="18">
    <location>
        <begin position="816"/>
        <end position="1219"/>
    </location>
</feature>
<dbReference type="PIRSF" id="PIRSF003354">
    <property type="entry name" value="Coatomer_alpha_subunit"/>
    <property type="match status" value="1"/>
</dbReference>
<evidence type="ECO:0000313" key="21">
    <source>
        <dbReference type="Proteomes" id="UP001140206"/>
    </source>
</evidence>
<dbReference type="PANTHER" id="PTHR19876:SF1">
    <property type="entry name" value="COATOMER SUBUNIT ALPHA"/>
    <property type="match status" value="1"/>
</dbReference>
<comment type="function">
    <text evidence="13">The coatomer is a cytosolic protein complex that binds to dilysine motifs and reversibly associates with Golgi non-clathrin-coated vesicles, which further mediate biosynthetic protein transport from the ER, via the Golgi up to the trans Golgi network. Coatomer complex is required for budding from Golgi membranes, and is essential for the retrograde Golgi-to-ER transport of dilysine-tagged proteins.</text>
</comment>
<dbReference type="SUPFAM" id="SSF82171">
    <property type="entry name" value="DPP6 N-terminal domain-like"/>
    <property type="match status" value="1"/>
</dbReference>
<proteinExistence type="predicted"/>
<evidence type="ECO:0000256" key="16">
    <source>
        <dbReference type="SAM" id="MobiDB-lite"/>
    </source>
</evidence>
<sequence length="1225" mass="136851">MLTKFETKSNRVKGLSFHSKRPWILASLHSGVIQLWDYRMGTLIDRFDEHEGPVRGVHFHKSQPLFVSGGDDYKIKVWNYKTHRCLFTLLGHLDYIRTVQFHDEYPWIVSASDDQTIRIWNWQSRNCISVLTGHNHYVMCASFHPKEDLVVSASLDQTVRVWDIGALRKKTVSPADDILRLTQMNSDLFGGVDAVVKYVLEGHDRGVNWASFHPSLPLIVSCADDRQVKLWRMNDTKAWEVDTLRGHMNNVSCVMFHAKQDIIVSNSEDKSIRIWDATKRTGVQTFRREHDRFWVLAAHSEMNLLAAGHDSGMIVFKLERERPAFAVSGDTLLVVKDRFLRSFEFSSGKDTQLIHIRRPGSVNLNQAPRSLSYSPTENAVLVSSDADGGSYELYVVPKESSGRGDYAQDAKKGSGASAVFVARNRFAVLDKSTNQALVKNLKNEIVKKSLLPIATDAIFYAGTGNLLCRAEDRVVIFDLQQRLLLGELQTPAVKYIVWSADMESIALLSKHAIVIANKNLVHRCTLHETIRVKSGAWDENGVFIYTTLNHIKYCLPNGDNGIIKTLDVPIYITKVSGTKIFCLDRDSKSRVIAIDASEYIFKLALLRKRYDHVMSMIRNSQLCGQAVIAYLQQKGFPEVALHFVKDERTRFNLALESGNIQIAVASAKEIDEKDHWYRLGIEALRQGNTNIVEYAYQRTKNFERLSFLYLVTGNMEKLSKMLKIAEMKKDVMGQFHNAMYLGDVKERVKILESTGHLPLAYVTAATHGLTEDAERLAAELGEGNVPVLPEGRTSSLLVPSPPVMCAGDWPLLRVMRGIFEGGLETVGRRGDVVDEDADAAGADWGDEDLDIVNVDSVIANGDIIGDGEDGEANGEEGDEGGWELEDLELPPEADTPKATSSARGAAMFVAPQPGMPVSQIWTQKSSLAGEHAAAGNFDTAMRLLSRQLGIKNFAPLKALFMDLHNGSHTYLRAFASAPVVQLAVEKGWTESATPNVRGPPALVFKFSQMEDKLKAAYRVTTEGKFPEALRQFMSILHTIPLLVVDSRREVDEVKELIDIVKEYVLGLKMEVKRREMKDDPVRQMELAAYFTNCKLQKVHMRLVLSSAMSIFYSKKNKATAANFARMLLDNSPNEAMAKKARQVIQAAEADEKELNYDFRNPFVVCGATFVPIYRGQKDVSCPYCGARFVPAVEGQICNICELAVVGADASGLLCSPTQVSREALN</sequence>
<dbReference type="Pfam" id="PF00400">
    <property type="entry name" value="WD40"/>
    <property type="match status" value="5"/>
</dbReference>
<dbReference type="PROSITE" id="PS50082">
    <property type="entry name" value="WD_REPEATS_2"/>
    <property type="match status" value="5"/>
</dbReference>
<dbReference type="Pfam" id="PF23953">
    <property type="entry name" value="TPR_COPA_B"/>
    <property type="match status" value="1"/>
</dbReference>
<evidence type="ECO:0000256" key="5">
    <source>
        <dbReference type="ARBA" id="ARBA00022490"/>
    </source>
</evidence>
<feature type="repeat" description="WD" evidence="15">
    <location>
        <begin position="47"/>
        <end position="88"/>
    </location>
</feature>
<dbReference type="CDD" id="cd22948">
    <property type="entry name" value="Coatomer_WDAD_alpha"/>
    <property type="match status" value="1"/>
</dbReference>
<keyword evidence="5 14" id="KW-0963">Cytoplasm</keyword>
<dbReference type="Pfam" id="PF04053">
    <property type="entry name" value="B-prop_COPA_B_2nd"/>
    <property type="match status" value="1"/>
</dbReference>
<keyword evidence="21" id="KW-1185">Reference proteome</keyword>
<feature type="repeat" description="WD" evidence="15">
    <location>
        <begin position="89"/>
        <end position="130"/>
    </location>
</feature>
<keyword evidence="4 14" id="KW-0813">Transport</keyword>
<keyword evidence="9 14" id="KW-0653">Protein transport</keyword>
<dbReference type="PANTHER" id="PTHR19876">
    <property type="entry name" value="COATOMER"/>
    <property type="match status" value="1"/>
</dbReference>
<dbReference type="FunFam" id="1.25.40.470:FF:000002">
    <property type="entry name" value="Coatomer subunit alpha"/>
    <property type="match status" value="1"/>
</dbReference>
<dbReference type="InterPro" id="IPR020472">
    <property type="entry name" value="WD40_PAC1"/>
</dbReference>
<keyword evidence="10 14" id="KW-0333">Golgi apparatus</keyword>
<feature type="region of interest" description="Disordered" evidence="16">
    <location>
        <begin position="862"/>
        <end position="882"/>
    </location>
</feature>
<dbReference type="GO" id="GO:0000139">
    <property type="term" value="C:Golgi membrane"/>
    <property type="evidence" value="ECO:0007669"/>
    <property type="project" value="UniProtKB-SubCell"/>
</dbReference>
<feature type="domain" description="COPA/B TPR" evidence="19">
    <location>
        <begin position="612"/>
        <end position="767"/>
    </location>
</feature>
<dbReference type="GO" id="GO:0005198">
    <property type="term" value="F:structural molecule activity"/>
    <property type="evidence" value="ECO:0007669"/>
    <property type="project" value="InterPro"/>
</dbReference>
<keyword evidence="8 14" id="KW-0931">ER-Golgi transport</keyword>
<feature type="domain" description="COPA/B second beta-propeller" evidence="17">
    <location>
        <begin position="340"/>
        <end position="584"/>
    </location>
</feature>
<dbReference type="GO" id="GO:0006891">
    <property type="term" value="P:intra-Golgi vesicle-mediated transport"/>
    <property type="evidence" value="ECO:0007669"/>
    <property type="project" value="TreeGrafter"/>
</dbReference>
<evidence type="ECO:0000256" key="10">
    <source>
        <dbReference type="ARBA" id="ARBA00023034"/>
    </source>
</evidence>
<organism evidence="20 21">
    <name type="scientific">Rhynchospora pubera</name>
    <dbReference type="NCBI Taxonomy" id="906938"/>
    <lineage>
        <taxon>Eukaryota</taxon>
        <taxon>Viridiplantae</taxon>
        <taxon>Streptophyta</taxon>
        <taxon>Embryophyta</taxon>
        <taxon>Tracheophyta</taxon>
        <taxon>Spermatophyta</taxon>
        <taxon>Magnoliopsida</taxon>
        <taxon>Liliopsida</taxon>
        <taxon>Poales</taxon>
        <taxon>Cyperaceae</taxon>
        <taxon>Cyperoideae</taxon>
        <taxon>Rhynchosporeae</taxon>
        <taxon>Rhynchospora</taxon>
    </lineage>
</organism>
<reference evidence="20" key="1">
    <citation type="submission" date="2022-08" db="EMBL/GenBank/DDBJ databases">
        <authorList>
            <person name="Marques A."/>
        </authorList>
    </citation>
    <scope>NUCLEOTIDE SEQUENCE</scope>
    <source>
        <strain evidence="20">RhyPub2mFocal</strain>
        <tissue evidence="20">Leaves</tissue>
    </source>
</reference>
<dbReference type="Gene3D" id="2.130.10.10">
    <property type="entry name" value="YVTN repeat-like/Quinoprotein amine dehydrogenase"/>
    <property type="match status" value="1"/>
</dbReference>
<feature type="repeat" description="WD" evidence="15">
    <location>
        <begin position="131"/>
        <end position="164"/>
    </location>
</feature>
<dbReference type="InterPro" id="IPR047312">
    <property type="entry name" value="Coatomer_alpha_WD-assoc_reg"/>
</dbReference>
<evidence type="ECO:0000256" key="7">
    <source>
        <dbReference type="ARBA" id="ARBA00022737"/>
    </source>
</evidence>
<evidence type="ECO:0000256" key="12">
    <source>
        <dbReference type="ARBA" id="ARBA00023329"/>
    </source>
</evidence>
<dbReference type="CDD" id="cd00200">
    <property type="entry name" value="WD40"/>
    <property type="match status" value="1"/>
</dbReference>
<feature type="repeat" description="WD" evidence="15">
    <location>
        <begin position="200"/>
        <end position="241"/>
    </location>
</feature>
<dbReference type="InterPro" id="IPR010714">
    <property type="entry name" value="Coatomer_asu_C"/>
</dbReference>
<evidence type="ECO:0000259" key="18">
    <source>
        <dbReference type="Pfam" id="PF06957"/>
    </source>
</evidence>
<evidence type="ECO:0000256" key="4">
    <source>
        <dbReference type="ARBA" id="ARBA00022448"/>
    </source>
</evidence>
<evidence type="ECO:0000256" key="13">
    <source>
        <dbReference type="ARBA" id="ARBA00025536"/>
    </source>
</evidence>
<dbReference type="GO" id="GO:0006888">
    <property type="term" value="P:endoplasmic reticulum to Golgi vesicle-mediated transport"/>
    <property type="evidence" value="ECO:0007669"/>
    <property type="project" value="InterPro"/>
</dbReference>
<dbReference type="InterPro" id="IPR056176">
    <property type="entry name" value="TPR_COPA_B"/>
</dbReference>
<feature type="repeat" description="WD" evidence="15">
    <location>
        <begin position="244"/>
        <end position="285"/>
    </location>
</feature>
<dbReference type="InterPro" id="IPR050844">
    <property type="entry name" value="Coatomer_complex_subunit"/>
</dbReference>
<dbReference type="PROSITE" id="PS00678">
    <property type="entry name" value="WD_REPEATS_1"/>
    <property type="match status" value="1"/>
</dbReference>
<dbReference type="EMBL" id="JAMFTS010000003">
    <property type="protein sequence ID" value="KAJ4774045.1"/>
    <property type="molecule type" value="Genomic_DNA"/>
</dbReference>
<dbReference type="FunFam" id="2.130.10.10:FF:000010">
    <property type="entry name" value="Coatomer subunit alpha"/>
    <property type="match status" value="1"/>
</dbReference>
<evidence type="ECO:0000256" key="6">
    <source>
        <dbReference type="ARBA" id="ARBA00022574"/>
    </source>
</evidence>
<dbReference type="GO" id="GO:0006890">
    <property type="term" value="P:retrograde vesicle-mediated transport, Golgi to endoplasmic reticulum"/>
    <property type="evidence" value="ECO:0007669"/>
    <property type="project" value="TreeGrafter"/>
</dbReference>
<dbReference type="SMART" id="SM00320">
    <property type="entry name" value="WD40"/>
    <property type="match status" value="7"/>
</dbReference>
<gene>
    <name evidence="20" type="ORF">LUZ62_058302</name>
</gene>
<keyword evidence="11 14" id="KW-0472">Membrane</keyword>
<name>A0AAV8E469_9POAL</name>
<dbReference type="InterPro" id="IPR016391">
    <property type="entry name" value="Coatomer_asu"/>
</dbReference>
<evidence type="ECO:0000256" key="9">
    <source>
        <dbReference type="ARBA" id="ARBA00022927"/>
    </source>
</evidence>
<dbReference type="InterPro" id="IPR015943">
    <property type="entry name" value="WD40/YVTN_repeat-like_dom_sf"/>
</dbReference>
<dbReference type="InterPro" id="IPR019775">
    <property type="entry name" value="WD40_repeat_CS"/>
</dbReference>
<accession>A0AAV8E469</accession>
<evidence type="ECO:0000256" key="15">
    <source>
        <dbReference type="PROSITE-ProRule" id="PRU00221"/>
    </source>
</evidence>